<feature type="transmembrane region" description="Helical" evidence="6">
    <location>
        <begin position="122"/>
        <end position="144"/>
    </location>
</feature>
<keyword evidence="3 6" id="KW-1133">Transmembrane helix</keyword>
<dbReference type="GO" id="GO:0004252">
    <property type="term" value="F:serine-type endopeptidase activity"/>
    <property type="evidence" value="ECO:0007669"/>
    <property type="project" value="TreeGrafter"/>
</dbReference>
<feature type="region of interest" description="Disordered" evidence="5">
    <location>
        <begin position="304"/>
        <end position="327"/>
    </location>
</feature>
<name>K1XAM4_MARBU</name>
<dbReference type="SMART" id="SM01160">
    <property type="entry name" value="DUF1751"/>
    <property type="match status" value="1"/>
</dbReference>
<evidence type="ECO:0000256" key="6">
    <source>
        <dbReference type="SAM" id="Phobius"/>
    </source>
</evidence>
<dbReference type="Pfam" id="PF08551">
    <property type="entry name" value="DUF1751"/>
    <property type="match status" value="1"/>
</dbReference>
<evidence type="ECO:0000256" key="1">
    <source>
        <dbReference type="ARBA" id="ARBA00004141"/>
    </source>
</evidence>
<dbReference type="AlphaFoldDB" id="K1XAM4"/>
<comment type="subcellular location">
    <subcellularLocation>
        <location evidence="1">Membrane</location>
        <topology evidence="1">Multi-pass membrane protein</topology>
    </subcellularLocation>
</comment>
<dbReference type="SUPFAM" id="SSF144091">
    <property type="entry name" value="Rhomboid-like"/>
    <property type="match status" value="1"/>
</dbReference>
<feature type="transmembrane region" description="Helical" evidence="6">
    <location>
        <begin position="53"/>
        <end position="75"/>
    </location>
</feature>
<feature type="region of interest" description="Disordered" evidence="5">
    <location>
        <begin position="236"/>
        <end position="269"/>
    </location>
</feature>
<feature type="compositionally biased region" description="Pro residues" evidence="5">
    <location>
        <begin position="307"/>
        <end position="320"/>
    </location>
</feature>
<sequence length="474" mass="52841">MLSTGFANAPVSRSLTFLLIGFSILASVTDTKHYFYIQVDPHLWRYHQLWRIFAYQLCYTNSTEVLFAAMTVYNMRVVERLWGSRKYASFIALSFFFTTVLAPLLLALFLRPISLNTFNYLPAGPTPIIFSLLAQYHAVIPYVYKYRIAASSFLSSPNPSPGSFTGLTFSDKSYVYLPAIQLALSQFPGSLLCATVGWVVGYMWRNEVLPGSFTRWRVPGWVVGEEKSGRERDFEGMRRRLETEGGEREAEATGSDGRLGGEVGPGRRRTLGRQLVDQPTAPISPTILPLHCLAALASCIPNGNSLPPSPPPAARDPSPSPEQTGISKRWTTGFSAVLASTRFAYCRWELDVWSSFLTNSANGSGAVLMFTDRRTAAPRACSTPSIVLPTSKIFLEDAHAVHLDGRRGQRHDDAKDAVRVIYSGYANVVLLAAPVLERRPCRMEDCRMIRLSHCCVTTMSAFWMSVRNRWEKCG</sequence>
<evidence type="ECO:0000256" key="4">
    <source>
        <dbReference type="ARBA" id="ARBA00023136"/>
    </source>
</evidence>
<dbReference type="GO" id="GO:0016020">
    <property type="term" value="C:membrane"/>
    <property type="evidence" value="ECO:0007669"/>
    <property type="project" value="UniProtKB-SubCell"/>
</dbReference>
<keyword evidence="4 6" id="KW-0472">Membrane</keyword>
<feature type="compositionally biased region" description="Basic and acidic residues" evidence="5">
    <location>
        <begin position="236"/>
        <end position="251"/>
    </location>
</feature>
<evidence type="ECO:0000256" key="3">
    <source>
        <dbReference type="ARBA" id="ARBA00022989"/>
    </source>
</evidence>
<dbReference type="InterPro" id="IPR035952">
    <property type="entry name" value="Rhomboid-like_sf"/>
</dbReference>
<keyword evidence="8" id="KW-1185">Reference proteome</keyword>
<evidence type="ECO:0000313" key="7">
    <source>
        <dbReference type="EMBL" id="EKD17748.1"/>
    </source>
</evidence>
<dbReference type="InterPro" id="IPR013861">
    <property type="entry name" value="TMEM115/Pdh1/Rbl19"/>
</dbReference>
<accession>K1XAM4</accession>
<protein>
    <submittedName>
        <fullName evidence="7">UBA domain-containing protein Ucp14</fullName>
    </submittedName>
</protein>
<evidence type="ECO:0000313" key="8">
    <source>
        <dbReference type="Proteomes" id="UP000006753"/>
    </source>
</evidence>
<dbReference type="PANTHER" id="PTHR43066">
    <property type="entry name" value="RHOMBOID-RELATED PROTEIN"/>
    <property type="match status" value="1"/>
</dbReference>
<dbReference type="eggNOG" id="KOG4463">
    <property type="taxonomic scope" value="Eukaryota"/>
</dbReference>
<dbReference type="Proteomes" id="UP000006753">
    <property type="component" value="Unassembled WGS sequence"/>
</dbReference>
<keyword evidence="2 6" id="KW-0812">Transmembrane</keyword>
<evidence type="ECO:0000256" key="2">
    <source>
        <dbReference type="ARBA" id="ARBA00022692"/>
    </source>
</evidence>
<dbReference type="HOGENOM" id="CLU_576289_0_0_1"/>
<proteinExistence type="predicted"/>
<dbReference type="KEGG" id="mbe:MBM_04117"/>
<dbReference type="EMBL" id="JH921435">
    <property type="protein sequence ID" value="EKD17748.1"/>
    <property type="molecule type" value="Genomic_DNA"/>
</dbReference>
<organism evidence="7 8">
    <name type="scientific">Marssonina brunnea f. sp. multigermtubi (strain MB_m1)</name>
    <name type="common">Marssonina leaf spot fungus</name>
    <dbReference type="NCBI Taxonomy" id="1072389"/>
    <lineage>
        <taxon>Eukaryota</taxon>
        <taxon>Fungi</taxon>
        <taxon>Dikarya</taxon>
        <taxon>Ascomycota</taxon>
        <taxon>Pezizomycotina</taxon>
        <taxon>Leotiomycetes</taxon>
        <taxon>Helotiales</taxon>
        <taxon>Drepanopezizaceae</taxon>
        <taxon>Drepanopeziza</taxon>
    </lineage>
</organism>
<dbReference type="PANTHER" id="PTHR43066:SF21">
    <property type="entry name" value="UBIQUITIN-ASSOCIATED DOMAIN-CONTAINING PROTEIN 2"/>
    <property type="match status" value="1"/>
</dbReference>
<dbReference type="OrthoDB" id="272778at2759"/>
<dbReference type="GO" id="GO:0006890">
    <property type="term" value="P:retrograde vesicle-mediated transport, Golgi to endoplasmic reticulum"/>
    <property type="evidence" value="ECO:0007669"/>
    <property type="project" value="InterPro"/>
</dbReference>
<gene>
    <name evidence="7" type="ORF">MBM_04117</name>
</gene>
<dbReference type="STRING" id="1072389.K1XAM4"/>
<reference evidence="7 8" key="1">
    <citation type="journal article" date="2012" name="BMC Genomics">
        <title>Sequencing the genome of Marssonina brunnea reveals fungus-poplar co-evolution.</title>
        <authorList>
            <person name="Zhu S."/>
            <person name="Cao Y.-Z."/>
            <person name="Jiang C."/>
            <person name="Tan B.-Y."/>
            <person name="Wang Z."/>
            <person name="Feng S."/>
            <person name="Zhang L."/>
            <person name="Su X.-H."/>
            <person name="Brejova B."/>
            <person name="Vinar T."/>
            <person name="Xu M."/>
            <person name="Wang M.-X."/>
            <person name="Zhang S.-G."/>
            <person name="Huang M.-R."/>
            <person name="Wu R."/>
            <person name="Zhou Y."/>
        </authorList>
    </citation>
    <scope>NUCLEOTIDE SEQUENCE [LARGE SCALE GENOMIC DNA]</scope>
    <source>
        <strain evidence="7 8">MB_m1</strain>
    </source>
</reference>
<dbReference type="InParanoid" id="K1XAM4"/>
<evidence type="ECO:0000256" key="5">
    <source>
        <dbReference type="SAM" id="MobiDB-lite"/>
    </source>
</evidence>
<feature type="transmembrane region" description="Helical" evidence="6">
    <location>
        <begin position="87"/>
        <end position="110"/>
    </location>
</feature>